<dbReference type="PANTHER" id="PTHR37841">
    <property type="entry name" value="GLR2918 PROTEIN"/>
    <property type="match status" value="1"/>
</dbReference>
<protein>
    <submittedName>
        <fullName evidence="1">WG repeat-containing protein</fullName>
    </submittedName>
</protein>
<keyword evidence="2" id="KW-1185">Reference proteome</keyword>
<comment type="caution">
    <text evidence="1">The sequence shown here is derived from an EMBL/GenBank/DDBJ whole genome shotgun (WGS) entry which is preliminary data.</text>
</comment>
<evidence type="ECO:0000313" key="1">
    <source>
        <dbReference type="EMBL" id="MCA6074138.1"/>
    </source>
</evidence>
<dbReference type="AlphaFoldDB" id="A0A9X1HNM5"/>
<evidence type="ECO:0000313" key="2">
    <source>
        <dbReference type="Proteomes" id="UP001139409"/>
    </source>
</evidence>
<dbReference type="Proteomes" id="UP001139409">
    <property type="component" value="Unassembled WGS sequence"/>
</dbReference>
<dbReference type="Pfam" id="PF14903">
    <property type="entry name" value="WG_beta_rep"/>
    <property type="match status" value="6"/>
</dbReference>
<name>A0A9X1HNM5_9BACT</name>
<organism evidence="1 2">
    <name type="scientific">Fulvivirga sedimenti</name>
    <dbReference type="NCBI Taxonomy" id="2879465"/>
    <lineage>
        <taxon>Bacteria</taxon>
        <taxon>Pseudomonadati</taxon>
        <taxon>Bacteroidota</taxon>
        <taxon>Cytophagia</taxon>
        <taxon>Cytophagales</taxon>
        <taxon>Fulvivirgaceae</taxon>
        <taxon>Fulvivirga</taxon>
    </lineage>
</organism>
<proteinExistence type="predicted"/>
<accession>A0A9X1HNM5</accession>
<gene>
    <name evidence="1" type="ORF">LDX50_04625</name>
</gene>
<dbReference type="PANTHER" id="PTHR37841:SF1">
    <property type="entry name" value="DUF3298 DOMAIN-CONTAINING PROTEIN"/>
    <property type="match status" value="1"/>
</dbReference>
<sequence length="706" mass="80412">MRIFLLIFFLYVPALLLSAGAKLTVYTESGREGLKDENGQILIPARYEKVGWSTGDTRVVNDVIGYRENGLWGLISIQDKIRSKPVYRSLIPAGAESIIAALPNPAMRYIPSGVISSEGKILIPFSYLRIQGAGKWFIVESYNNGNIRFGIVDDHHRVVISSHFQQIRFIGENRFAVMNDSGKWAMFDPEGNPLTAFAFDRLEEFQQGYAKASLHRSMGLLDIQGGWKISPEYSSLSIDGSSALATPFAQWDILTEQNQKLHSVAFDSILPWQEEYWKVIANGHEWIVDQDLNPVTPDNYSHIDRLNSELLTYADKDKYGVIFKDGSYLIKANFDTLFSLQSRIYAYAGSGVDRGWSLFDFEGRKLTEFTYQRMQREQSPGLIPVKRNLKWGMMKRDGSESIPCTYDSIGMSIPGKIVVQFRGKWGIIDEDGQWILTPKDGPIRLVNDQFYLQHQGGVTYLKHIEKGTIYFTENPLEVKDGYLIENRGDNAFWKINFSGQILNVSERQEYEEIRVESEGFIAVRMNGRYGFIDLQDRLRIANRYDDVTDFHEGLGGFKLLGKWGFLNKQEGIVIQPRFDGIGKFENGLCIVTDNGKAGVIDIKGNWIIRAEYEQVRHMENGHYLIVKNGKAGLLDSNGRIIVGAKYDELQDLEDGQVIVRNYGKYGLISRKGEDLIPISYDYLLFDPYNRCYLGMKKVDSKTIPLR</sequence>
<dbReference type="RefSeq" id="WP_225697240.1">
    <property type="nucleotide sequence ID" value="NZ_JAIXNE010000001.1"/>
</dbReference>
<reference evidence="1" key="1">
    <citation type="submission" date="2021-09" db="EMBL/GenBank/DDBJ databases">
        <title>Fulvivirga sp. isolated from coastal sediment.</title>
        <authorList>
            <person name="Yu H."/>
        </authorList>
    </citation>
    <scope>NUCLEOTIDE SEQUENCE</scope>
    <source>
        <strain evidence="1">1062</strain>
    </source>
</reference>
<dbReference type="EMBL" id="JAIXNE010000001">
    <property type="protein sequence ID" value="MCA6074138.1"/>
    <property type="molecule type" value="Genomic_DNA"/>
</dbReference>
<dbReference type="InterPro" id="IPR032774">
    <property type="entry name" value="WG_beta_rep"/>
</dbReference>